<evidence type="ECO:0000259" key="1">
    <source>
        <dbReference type="Pfam" id="PF13601"/>
    </source>
</evidence>
<dbReference type="STRING" id="1661.CQ11_05800"/>
<evidence type="ECO:0000313" key="2">
    <source>
        <dbReference type="EMBL" id="AZR06765.1"/>
    </source>
</evidence>
<proteinExistence type="predicted"/>
<reference evidence="2 3" key="1">
    <citation type="submission" date="2018-11" db="EMBL/GenBank/DDBJ databases">
        <title>Multidrug-resistant genes are associated with an 42-kb island TGI1 carrying a complex class 1 integron in a Trueperella pyogenes.</title>
        <authorList>
            <person name="Dong W."/>
        </authorList>
    </citation>
    <scope>NUCLEOTIDE SEQUENCE [LARGE SCALE GENOMIC DNA]</scope>
    <source>
        <strain evidence="2 3">TP4</strain>
    </source>
</reference>
<dbReference type="PANTHER" id="PTHR37318">
    <property type="entry name" value="BSL7504 PROTEIN"/>
    <property type="match status" value="1"/>
</dbReference>
<organism evidence="2 3">
    <name type="scientific">Trueperella pyogenes</name>
    <dbReference type="NCBI Taxonomy" id="1661"/>
    <lineage>
        <taxon>Bacteria</taxon>
        <taxon>Bacillati</taxon>
        <taxon>Actinomycetota</taxon>
        <taxon>Actinomycetes</taxon>
        <taxon>Actinomycetales</taxon>
        <taxon>Actinomycetaceae</taxon>
        <taxon>Trueperella</taxon>
    </lineage>
</organism>
<dbReference type="Gene3D" id="1.10.10.10">
    <property type="entry name" value="Winged helix-like DNA-binding domain superfamily/Winged helix DNA-binding domain"/>
    <property type="match status" value="1"/>
</dbReference>
<accession>A0A2S1KY12</accession>
<dbReference type="RefSeq" id="WP_108251612.1">
    <property type="nucleotide sequence ID" value="NZ_CP028833.1"/>
</dbReference>
<dbReference type="InterPro" id="IPR036388">
    <property type="entry name" value="WH-like_DNA-bd_sf"/>
</dbReference>
<dbReference type="PANTHER" id="PTHR37318:SF1">
    <property type="entry name" value="BSL7504 PROTEIN"/>
    <property type="match status" value="1"/>
</dbReference>
<gene>
    <name evidence="2" type="ORF">EBQ10_05295</name>
</gene>
<sequence length="110" mass="11923">MTGVPELDPVLHFPKRLMIMGILTSTSFASAAFFKDNLHLSDSDLSKQMKALHDAGYVSITKSGYGRGSSTDYSATRAGRKAYATYKMTLTSLLELSERVSPQGDTSPTP</sequence>
<dbReference type="InterPro" id="IPR036390">
    <property type="entry name" value="WH_DNA-bd_sf"/>
</dbReference>
<dbReference type="EMBL" id="CP033905">
    <property type="protein sequence ID" value="AZR06765.1"/>
    <property type="molecule type" value="Genomic_DNA"/>
</dbReference>
<dbReference type="Pfam" id="PF13601">
    <property type="entry name" value="HTH_34"/>
    <property type="match status" value="1"/>
</dbReference>
<feature type="domain" description="Winged helix DNA-binding" evidence="1">
    <location>
        <begin position="16"/>
        <end position="93"/>
    </location>
</feature>
<evidence type="ECO:0000313" key="3">
    <source>
        <dbReference type="Proteomes" id="UP000275951"/>
    </source>
</evidence>
<dbReference type="SUPFAM" id="SSF46785">
    <property type="entry name" value="Winged helix' DNA-binding domain"/>
    <property type="match status" value="1"/>
</dbReference>
<protein>
    <recommendedName>
        <fullName evidence="1">Winged helix DNA-binding domain-containing protein</fullName>
    </recommendedName>
</protein>
<dbReference type="Proteomes" id="UP000275951">
    <property type="component" value="Chromosome"/>
</dbReference>
<dbReference type="AlphaFoldDB" id="A0A2S1KY12"/>
<dbReference type="InterPro" id="IPR027395">
    <property type="entry name" value="WH_DNA-bd_dom"/>
</dbReference>
<name>A0A2S1KY12_9ACTO</name>